<dbReference type="EMBL" id="MBPK01000002">
    <property type="protein sequence ID" value="PKT82633.1"/>
    <property type="molecule type" value="Genomic_DNA"/>
</dbReference>
<dbReference type="GO" id="GO:0009116">
    <property type="term" value="P:nucleoside metabolic process"/>
    <property type="evidence" value="ECO:0007669"/>
    <property type="project" value="InterPro"/>
</dbReference>
<evidence type="ECO:0000259" key="1">
    <source>
        <dbReference type="Pfam" id="PF01048"/>
    </source>
</evidence>
<protein>
    <submittedName>
        <fullName evidence="2">Purine-nucleoside phosphorylase</fullName>
    </submittedName>
</protein>
<dbReference type="InterPro" id="IPR035994">
    <property type="entry name" value="Nucleoside_phosphorylase_sf"/>
</dbReference>
<dbReference type="STRING" id="556267.HWAG_00603"/>
<dbReference type="RefSeq" id="WP_040498322.1">
    <property type="nucleotide sequence ID" value="NZ_CABKOI010000021.1"/>
</dbReference>
<evidence type="ECO:0000313" key="3">
    <source>
        <dbReference type="Proteomes" id="UP000233350"/>
    </source>
</evidence>
<sequence length="196" mass="21926">MIYCAGKIENFAFAKSIGVGLIDSAIHLTRSILYDKPNEIVFVGTCGNYSSVQPLLEVFETASACNIELSFLQGQSYTPLDNFLTNVSRETMAKDSNPLTQNLTKTQKIINSSNYISTDSKLAEKMVKLGILYENMEFFSVLQVAQTFELPAIGIFCSTNYIHKDAQKEFFANHKTAMQKLESYIKDKLDSTLGKQ</sequence>
<dbReference type="GO" id="GO:0003824">
    <property type="term" value="F:catalytic activity"/>
    <property type="evidence" value="ECO:0007669"/>
    <property type="project" value="InterPro"/>
</dbReference>
<dbReference type="GeneID" id="97289060"/>
<feature type="domain" description="Nucleoside phosphorylase" evidence="1">
    <location>
        <begin position="9"/>
        <end position="180"/>
    </location>
</feature>
<reference evidence="2 3" key="1">
    <citation type="submission" date="2016-07" db="EMBL/GenBank/DDBJ databases">
        <title>Detection of Helicobacter winghamensis from caecal content of red fox (Vulpes vulpes).</title>
        <authorList>
            <person name="Zanoni R.G."/>
            <person name="Florio D."/>
            <person name="Caffara M."/>
            <person name="Renzi M."/>
            <person name="Parisi A."/>
            <person name="Pasquali F."/>
            <person name="Manfreda G."/>
        </authorList>
    </citation>
    <scope>NUCLEOTIDE SEQUENCE [LARGE SCALE GENOMIC DNA]</scope>
    <source>
        <strain evidence="2 3">295_13</strain>
    </source>
</reference>
<name>A0A2N3PLG6_9HELI</name>
<proteinExistence type="predicted"/>
<gene>
    <name evidence="2" type="ORF">BCM31_07855</name>
</gene>
<dbReference type="AlphaFoldDB" id="A0A2N3PLG6"/>
<dbReference type="InterPro" id="IPR000845">
    <property type="entry name" value="Nucleoside_phosphorylase_d"/>
</dbReference>
<accession>A0A2N3PLG6</accession>
<keyword evidence="3" id="KW-1185">Reference proteome</keyword>
<organism evidence="2 3">
    <name type="scientific">Helicobacter winghamensis</name>
    <dbReference type="NCBI Taxonomy" id="157268"/>
    <lineage>
        <taxon>Bacteria</taxon>
        <taxon>Pseudomonadati</taxon>
        <taxon>Campylobacterota</taxon>
        <taxon>Epsilonproteobacteria</taxon>
        <taxon>Campylobacterales</taxon>
        <taxon>Helicobacteraceae</taxon>
        <taxon>Helicobacter</taxon>
    </lineage>
</organism>
<dbReference type="Gene3D" id="3.40.50.1580">
    <property type="entry name" value="Nucleoside phosphorylase domain"/>
    <property type="match status" value="1"/>
</dbReference>
<dbReference type="Proteomes" id="UP000233350">
    <property type="component" value="Unassembled WGS sequence"/>
</dbReference>
<dbReference type="Pfam" id="PF01048">
    <property type="entry name" value="PNP_UDP_1"/>
    <property type="match status" value="1"/>
</dbReference>
<evidence type="ECO:0000313" key="2">
    <source>
        <dbReference type="EMBL" id="PKT82633.1"/>
    </source>
</evidence>
<comment type="caution">
    <text evidence="2">The sequence shown here is derived from an EMBL/GenBank/DDBJ whole genome shotgun (WGS) entry which is preliminary data.</text>
</comment>
<dbReference type="OrthoDB" id="5339230at2"/>
<dbReference type="SUPFAM" id="SSF53167">
    <property type="entry name" value="Purine and uridine phosphorylases"/>
    <property type="match status" value="1"/>
</dbReference>